<evidence type="ECO:0000313" key="7">
    <source>
        <dbReference type="Proteomes" id="UP000092445"/>
    </source>
</evidence>
<evidence type="ECO:0000256" key="5">
    <source>
        <dbReference type="SAM" id="MobiDB-lite"/>
    </source>
</evidence>
<feature type="region of interest" description="Disordered" evidence="5">
    <location>
        <begin position="193"/>
        <end position="225"/>
    </location>
</feature>
<dbReference type="GO" id="GO:0005829">
    <property type="term" value="C:cytosol"/>
    <property type="evidence" value="ECO:0007669"/>
    <property type="project" value="TreeGrafter"/>
</dbReference>
<dbReference type="Pfam" id="PF03517">
    <property type="entry name" value="Voldacs"/>
    <property type="match status" value="1"/>
</dbReference>
<feature type="compositionally biased region" description="Basic and acidic residues" evidence="5">
    <location>
        <begin position="216"/>
        <end position="225"/>
    </location>
</feature>
<dbReference type="InterPro" id="IPR011993">
    <property type="entry name" value="PH-like_dom_sf"/>
</dbReference>
<evidence type="ECO:0000256" key="1">
    <source>
        <dbReference type="ARBA" id="ARBA00004123"/>
    </source>
</evidence>
<dbReference type="InterPro" id="IPR039924">
    <property type="entry name" value="ICln/Lot5/Saf5"/>
</dbReference>
<dbReference type="AlphaFoldDB" id="A0A1B0GGM8"/>
<dbReference type="PANTHER" id="PTHR21399:SF0">
    <property type="entry name" value="METHYLOSOME SUBUNIT PICLN"/>
    <property type="match status" value="1"/>
</dbReference>
<evidence type="ECO:0000313" key="6">
    <source>
        <dbReference type="EnsemblMetazoa" id="GPAI000025-PA"/>
    </source>
</evidence>
<dbReference type="GO" id="GO:0045292">
    <property type="term" value="P:mRNA cis splicing, via spliceosome"/>
    <property type="evidence" value="ECO:0007669"/>
    <property type="project" value="TreeGrafter"/>
</dbReference>
<keyword evidence="4" id="KW-0539">Nucleus</keyword>
<reference evidence="6" key="2">
    <citation type="submission" date="2020-05" db="UniProtKB">
        <authorList>
            <consortium name="EnsemblMetazoa"/>
        </authorList>
    </citation>
    <scope>IDENTIFICATION</scope>
    <source>
        <strain evidence="6">IAEA</strain>
    </source>
</reference>
<dbReference type="Gene3D" id="2.30.29.30">
    <property type="entry name" value="Pleckstrin-homology domain (PH domain)/Phosphotyrosine-binding domain (PTB)"/>
    <property type="match status" value="1"/>
</dbReference>
<dbReference type="GO" id="GO:0000387">
    <property type="term" value="P:spliceosomal snRNP assembly"/>
    <property type="evidence" value="ECO:0007669"/>
    <property type="project" value="TreeGrafter"/>
</dbReference>
<accession>A0A1B0GGM8</accession>
<keyword evidence="3" id="KW-0963">Cytoplasm</keyword>
<protein>
    <recommendedName>
        <fullName evidence="8">Methylosome subunit pICln</fullName>
    </recommendedName>
</protein>
<comment type="subcellular location">
    <subcellularLocation>
        <location evidence="2">Cytoplasm</location>
    </subcellularLocation>
    <subcellularLocation>
        <location evidence="1">Nucleus</location>
    </subcellularLocation>
</comment>
<organism evidence="6 7">
    <name type="scientific">Glossina pallidipes</name>
    <name type="common">Tsetse fly</name>
    <dbReference type="NCBI Taxonomy" id="7398"/>
    <lineage>
        <taxon>Eukaryota</taxon>
        <taxon>Metazoa</taxon>
        <taxon>Ecdysozoa</taxon>
        <taxon>Arthropoda</taxon>
        <taxon>Hexapoda</taxon>
        <taxon>Insecta</taxon>
        <taxon>Pterygota</taxon>
        <taxon>Neoptera</taxon>
        <taxon>Endopterygota</taxon>
        <taxon>Diptera</taxon>
        <taxon>Brachycera</taxon>
        <taxon>Muscomorpha</taxon>
        <taxon>Hippoboscoidea</taxon>
        <taxon>Glossinidae</taxon>
        <taxon>Glossina</taxon>
    </lineage>
</organism>
<dbReference type="PANTHER" id="PTHR21399">
    <property type="entry name" value="CHLORIDE CONDUCTANCE REGULATORY PROTEIN ICLN"/>
    <property type="match status" value="1"/>
</dbReference>
<dbReference type="VEuPathDB" id="VectorBase:GPAI000025"/>
<dbReference type="STRING" id="7398.A0A1B0GGM8"/>
<evidence type="ECO:0008006" key="8">
    <source>
        <dbReference type="Google" id="ProtNLM"/>
    </source>
</evidence>
<evidence type="ECO:0000256" key="2">
    <source>
        <dbReference type="ARBA" id="ARBA00004496"/>
    </source>
</evidence>
<dbReference type="GO" id="GO:0034715">
    <property type="term" value="C:pICln-Sm protein complex"/>
    <property type="evidence" value="ECO:0007669"/>
    <property type="project" value="TreeGrafter"/>
</dbReference>
<reference evidence="7" key="1">
    <citation type="submission" date="2014-03" db="EMBL/GenBank/DDBJ databases">
        <authorList>
            <person name="Aksoy S."/>
            <person name="Warren W."/>
            <person name="Wilson R.K."/>
        </authorList>
    </citation>
    <scope>NUCLEOTIDE SEQUENCE [LARGE SCALE GENOMIC DNA]</scope>
    <source>
        <strain evidence="7">IAEA</strain>
    </source>
</reference>
<keyword evidence="7" id="KW-1185">Reference proteome</keyword>
<evidence type="ECO:0000256" key="4">
    <source>
        <dbReference type="ARBA" id="ARBA00023242"/>
    </source>
</evidence>
<dbReference type="EnsemblMetazoa" id="GPAI000025-RA">
    <property type="protein sequence ID" value="GPAI000025-PA"/>
    <property type="gene ID" value="GPAI000025"/>
</dbReference>
<sequence length="225" mass="25058">MSIPITIEEYLRKKYADESIAKRHFGDGGEEMSDEITQQTLLPQINALGWQPDHLEDGISFLWKQISVHGISSTTPAKCIYFMLDHQLTWPGIYEVTAASPYINVQNGVEDEGNATDEEENDDEIFQDAEEEQITECWLIPEDVNTVDTIFQAMTECQALHPDSADSVSEESDYMDDEGLVEAEELVFGEAPEIGAGGESDTIEAQGGIKNLNLTDDQRFADADE</sequence>
<proteinExistence type="predicted"/>
<dbReference type="Proteomes" id="UP000092445">
    <property type="component" value="Unassembled WGS sequence"/>
</dbReference>
<evidence type="ECO:0000256" key="3">
    <source>
        <dbReference type="ARBA" id="ARBA00022490"/>
    </source>
</evidence>
<dbReference type="GO" id="GO:0005681">
    <property type="term" value="C:spliceosomal complex"/>
    <property type="evidence" value="ECO:0007669"/>
    <property type="project" value="TreeGrafter"/>
</dbReference>
<name>A0A1B0GGM8_GLOPL</name>